<gene>
    <name evidence="2" type="ORF">CFIO01_12362</name>
</gene>
<dbReference type="Proteomes" id="UP000020467">
    <property type="component" value="Unassembled WGS sequence"/>
</dbReference>
<evidence type="ECO:0000313" key="2">
    <source>
        <dbReference type="EMBL" id="EXF85454.1"/>
    </source>
</evidence>
<feature type="transmembrane region" description="Helical" evidence="1">
    <location>
        <begin position="84"/>
        <end position="102"/>
    </location>
</feature>
<protein>
    <submittedName>
        <fullName evidence="2">Uncharacterized protein</fullName>
    </submittedName>
</protein>
<organism evidence="2 3">
    <name type="scientific">Colletotrichum fioriniae PJ7</name>
    <dbReference type="NCBI Taxonomy" id="1445577"/>
    <lineage>
        <taxon>Eukaryota</taxon>
        <taxon>Fungi</taxon>
        <taxon>Dikarya</taxon>
        <taxon>Ascomycota</taxon>
        <taxon>Pezizomycotina</taxon>
        <taxon>Sordariomycetes</taxon>
        <taxon>Hypocreomycetidae</taxon>
        <taxon>Glomerellales</taxon>
        <taxon>Glomerellaceae</taxon>
        <taxon>Colletotrichum</taxon>
        <taxon>Colletotrichum acutatum species complex</taxon>
    </lineage>
</organism>
<evidence type="ECO:0000256" key="1">
    <source>
        <dbReference type="SAM" id="Phobius"/>
    </source>
</evidence>
<comment type="caution">
    <text evidence="2">The sequence shown here is derived from an EMBL/GenBank/DDBJ whole genome shotgun (WGS) entry which is preliminary data.</text>
</comment>
<keyword evidence="3" id="KW-1185">Reference proteome</keyword>
<keyword evidence="1" id="KW-0812">Transmembrane</keyword>
<evidence type="ECO:0000313" key="3">
    <source>
        <dbReference type="Proteomes" id="UP000020467"/>
    </source>
</evidence>
<dbReference type="AlphaFoldDB" id="A0A010S4A1"/>
<keyword evidence="1" id="KW-1133">Transmembrane helix</keyword>
<feature type="transmembrane region" description="Helical" evidence="1">
    <location>
        <begin position="59"/>
        <end position="78"/>
    </location>
</feature>
<dbReference type="HOGENOM" id="CLU_2026524_0_0_1"/>
<reference evidence="2 3" key="1">
    <citation type="submission" date="2014-02" db="EMBL/GenBank/DDBJ databases">
        <title>The genome sequence of Colletotrichum fioriniae PJ7.</title>
        <authorList>
            <person name="Baroncelli R."/>
            <person name="Thon M.R."/>
        </authorList>
    </citation>
    <scope>NUCLEOTIDE SEQUENCE [LARGE SCALE GENOMIC DNA]</scope>
    <source>
        <strain evidence="2 3">PJ7</strain>
    </source>
</reference>
<proteinExistence type="predicted"/>
<feature type="transmembrane region" description="Helical" evidence="1">
    <location>
        <begin position="26"/>
        <end position="47"/>
    </location>
</feature>
<dbReference type="EMBL" id="JARH01000099">
    <property type="protein sequence ID" value="EXF85454.1"/>
    <property type="molecule type" value="Genomic_DNA"/>
</dbReference>
<name>A0A010S4A1_9PEZI</name>
<sequence>MPKEGFPKEGLEGGLGVSLWLFAKQWSASLGIIVVAAAAAAAAAAVLSSSTPLSAHCSHSLLCISLLLLFADLFADLFAEQRQVSNFCVCVLTVFPIVRGAAVKKRSLLREYDVGRVFPKGY</sequence>
<keyword evidence="1" id="KW-0472">Membrane</keyword>
<dbReference type="KEGG" id="cfj:CFIO01_12362"/>
<accession>A0A010S4A1</accession>